<dbReference type="AlphaFoldDB" id="D5VRS2"/>
<name>D5VRS2_METIM</name>
<dbReference type="InterPro" id="IPR029050">
    <property type="entry name" value="Immunoprotect_excell_Ig-like"/>
</dbReference>
<proteinExistence type="predicted"/>
<gene>
    <name evidence="4" type="ordered locus">Metin_0606</name>
</gene>
<keyword evidence="1" id="KW-0732">Signal</keyword>
<dbReference type="eggNOG" id="arCOG07632">
    <property type="taxonomic scope" value="Archaea"/>
</dbReference>
<dbReference type="Gene3D" id="2.60.40.1240">
    <property type="match status" value="1"/>
</dbReference>
<keyword evidence="2" id="KW-0812">Transmembrane</keyword>
<dbReference type="STRING" id="573063.Metin_0606"/>
<evidence type="ECO:0000256" key="1">
    <source>
        <dbReference type="ARBA" id="ARBA00022729"/>
    </source>
</evidence>
<evidence type="ECO:0000313" key="4">
    <source>
        <dbReference type="EMBL" id="ADG13275.1"/>
    </source>
</evidence>
<feature type="domain" description="DUF4352" evidence="3">
    <location>
        <begin position="54"/>
        <end position="167"/>
    </location>
</feature>
<keyword evidence="2" id="KW-0472">Membrane</keyword>
<sequence length="201" mass="22929">MALGLRTMVMLSVTIIVLGIVFISFLKITDKVLGHSGLSDQDISKGKEIAELSLNQIATYGNISIKIVDLFKAKKVIGNMGRKEGDKNETFLFIKVRIDNHGDLPYQISNLDFELKDENNKTYDPEVNVLDIPDALVLTAVQPHRKIEGYLIFKIPENLEKCKLVYKLNKVEGYVFVRKEIQWNINLTDVKELDEYSVIRK</sequence>
<dbReference type="Pfam" id="PF11611">
    <property type="entry name" value="DUF4352"/>
    <property type="match status" value="1"/>
</dbReference>
<dbReference type="InterPro" id="IPR029051">
    <property type="entry name" value="DUF4352"/>
</dbReference>
<evidence type="ECO:0000256" key="2">
    <source>
        <dbReference type="SAM" id="Phobius"/>
    </source>
</evidence>
<protein>
    <recommendedName>
        <fullName evidence="3">DUF4352 domain-containing protein</fullName>
    </recommendedName>
</protein>
<feature type="transmembrane region" description="Helical" evidence="2">
    <location>
        <begin position="6"/>
        <end position="26"/>
    </location>
</feature>
<dbReference type="RefSeq" id="WP_013100021.1">
    <property type="nucleotide sequence ID" value="NC_014122.1"/>
</dbReference>
<keyword evidence="2" id="KW-1133">Transmembrane helix</keyword>
<dbReference type="Proteomes" id="UP000002061">
    <property type="component" value="Chromosome"/>
</dbReference>
<dbReference type="HOGENOM" id="CLU_1375541_0_0_2"/>
<keyword evidence="5" id="KW-1185">Reference proteome</keyword>
<dbReference type="OrthoDB" id="65533at2157"/>
<dbReference type="EMBL" id="CP002009">
    <property type="protein sequence ID" value="ADG13275.1"/>
    <property type="molecule type" value="Genomic_DNA"/>
</dbReference>
<reference evidence="4" key="1">
    <citation type="submission" date="2010-04" db="EMBL/GenBank/DDBJ databases">
        <title>Complete sequence of Methanocaldococcus infernus ME.</title>
        <authorList>
            <consortium name="US DOE Joint Genome Institute"/>
            <person name="Lucas S."/>
            <person name="Copeland A."/>
            <person name="Lapidus A."/>
            <person name="Cheng J.-F."/>
            <person name="Bruce D."/>
            <person name="Goodwin L."/>
            <person name="Pitluck S."/>
            <person name="Munk A.C."/>
            <person name="Detter J.C."/>
            <person name="Han C."/>
            <person name="Tapia R."/>
            <person name="Land M."/>
            <person name="Hauser L."/>
            <person name="Kyrpides N."/>
            <person name="Mikhailova N."/>
            <person name="Sieprawska-Lupa M."/>
            <person name="Whitman W.B."/>
            <person name="Woyke T."/>
        </authorList>
    </citation>
    <scope>NUCLEOTIDE SEQUENCE [LARGE SCALE GENOMIC DNA]</scope>
    <source>
        <strain evidence="4">ME</strain>
    </source>
</reference>
<dbReference type="KEGG" id="mif:Metin_0606"/>
<evidence type="ECO:0000313" key="5">
    <source>
        <dbReference type="Proteomes" id="UP000002061"/>
    </source>
</evidence>
<evidence type="ECO:0000259" key="3">
    <source>
        <dbReference type="Pfam" id="PF11611"/>
    </source>
</evidence>
<organism evidence="4 5">
    <name type="scientific">Methanocaldococcus infernus (strain DSM 11812 / JCM 15783 / ME)</name>
    <dbReference type="NCBI Taxonomy" id="573063"/>
    <lineage>
        <taxon>Archaea</taxon>
        <taxon>Methanobacteriati</taxon>
        <taxon>Methanobacteriota</taxon>
        <taxon>Methanomada group</taxon>
        <taxon>Methanococci</taxon>
        <taxon>Methanococcales</taxon>
        <taxon>Methanocaldococcaceae</taxon>
        <taxon>Methanocaldococcus</taxon>
    </lineage>
</organism>
<accession>D5VRS2</accession>
<dbReference type="GeneID" id="9131613"/>